<dbReference type="SUPFAM" id="SSF57756">
    <property type="entry name" value="Retrovirus zinc finger-like domains"/>
    <property type="match status" value="1"/>
</dbReference>
<evidence type="ECO:0000313" key="4">
    <source>
        <dbReference type="EMBL" id="GJS63992.1"/>
    </source>
</evidence>
<protein>
    <submittedName>
        <fullName evidence="4">Outer membrane protein porin</fullName>
    </submittedName>
</protein>
<reference evidence="4" key="2">
    <citation type="submission" date="2022-01" db="EMBL/GenBank/DDBJ databases">
        <authorList>
            <person name="Yamashiro T."/>
            <person name="Shiraishi A."/>
            <person name="Satake H."/>
            <person name="Nakayama K."/>
        </authorList>
    </citation>
    <scope>NUCLEOTIDE SEQUENCE</scope>
</reference>
<keyword evidence="5" id="KW-1185">Reference proteome</keyword>
<dbReference type="SMART" id="SM00343">
    <property type="entry name" value="ZnF_C2HC"/>
    <property type="match status" value="1"/>
</dbReference>
<dbReference type="EMBL" id="BQNB010009470">
    <property type="protein sequence ID" value="GJS63992.1"/>
    <property type="molecule type" value="Genomic_DNA"/>
</dbReference>
<dbReference type="Gene3D" id="4.10.60.10">
    <property type="entry name" value="Zinc finger, CCHC-type"/>
    <property type="match status" value="1"/>
</dbReference>
<evidence type="ECO:0000256" key="1">
    <source>
        <dbReference type="PROSITE-ProRule" id="PRU00047"/>
    </source>
</evidence>
<dbReference type="Pfam" id="PF00098">
    <property type="entry name" value="zf-CCHC"/>
    <property type="match status" value="1"/>
</dbReference>
<dbReference type="PROSITE" id="PS50158">
    <property type="entry name" value="ZF_CCHC"/>
    <property type="match status" value="1"/>
</dbReference>
<gene>
    <name evidence="4" type="ORF">Tco_0678556</name>
</gene>
<organism evidence="4 5">
    <name type="scientific">Tanacetum coccineum</name>
    <dbReference type="NCBI Taxonomy" id="301880"/>
    <lineage>
        <taxon>Eukaryota</taxon>
        <taxon>Viridiplantae</taxon>
        <taxon>Streptophyta</taxon>
        <taxon>Embryophyta</taxon>
        <taxon>Tracheophyta</taxon>
        <taxon>Spermatophyta</taxon>
        <taxon>Magnoliopsida</taxon>
        <taxon>eudicotyledons</taxon>
        <taxon>Gunneridae</taxon>
        <taxon>Pentapetalae</taxon>
        <taxon>asterids</taxon>
        <taxon>campanulids</taxon>
        <taxon>Asterales</taxon>
        <taxon>Asteraceae</taxon>
        <taxon>Asteroideae</taxon>
        <taxon>Anthemideae</taxon>
        <taxon>Anthemidinae</taxon>
        <taxon>Tanacetum</taxon>
    </lineage>
</organism>
<reference evidence="4" key="1">
    <citation type="journal article" date="2022" name="Int. J. Mol. Sci.">
        <title>Draft Genome of Tanacetum Coccineum: Genomic Comparison of Closely Related Tanacetum-Family Plants.</title>
        <authorList>
            <person name="Yamashiro T."/>
            <person name="Shiraishi A."/>
            <person name="Nakayama K."/>
            <person name="Satake H."/>
        </authorList>
    </citation>
    <scope>NUCLEOTIDE SEQUENCE</scope>
</reference>
<feature type="domain" description="CCHC-type" evidence="3">
    <location>
        <begin position="178"/>
        <end position="194"/>
    </location>
</feature>
<proteinExistence type="predicted"/>
<evidence type="ECO:0000313" key="5">
    <source>
        <dbReference type="Proteomes" id="UP001151760"/>
    </source>
</evidence>
<dbReference type="InterPro" id="IPR001878">
    <property type="entry name" value="Znf_CCHC"/>
</dbReference>
<keyword evidence="2" id="KW-0175">Coiled coil</keyword>
<sequence length="915" mass="108415">MSRDVIKVGSTMRIPLLYRGEYSQWRERFMNYLEEQTDGESMINSIQNGDPTYGPGLPNYIYSLIDSNDTAKDLWDALERQMRVINDLKKCGYKKDNYELNYKFLNNLQPEWKQYGTLMRQTKNLMDINIGALYILKANQGDVNMLLLQQSRTRVVKSEEKKEDKKVDEKKRDMSKVKCYNCKKEGHFAKDCKKAKVKDYNYYKTKMLLAKKDGDEQVLLAEDQAWMEFVIPLREIFHDAIESASENFNENHIVSQTDHDQSEVDHNDSEDKDHLVDKLIKRFNHKISKCQKRIKKANQQSKDLENQNKDLQDKYDVLKNQVNTFEEKNNEFNEQIKVLNETNVDLLAQTEVLQEQLKVKHVVIDTHTECQAQYAKLEEERYQYMIRYSALCDNDKQHRINEKYFALKEIESLKDEIKSLQIENQDLKSREFELNNLEKVYETKESVLLKDIDQMKSQVSELVEKLKISAQEMKQQIVMFEEDKRMFLAKNEFLEKMSSSMQKEYNDLLASNDVLKHRLETKFKFLKQDTSLEKMIEMIEKEYESNVSKISITSSTFETKNLELVKEMGDKVKRFDDEKKVFESTISKLEKELAQRVKDFDDVKTELSKRTDKFEMYFANLEKENALLKSQLASQNYTSLQKENNDLRTSYNVLKETHETFCENLEKENNDLKMHYKRLFDSIKQKKVVSQVFTKSIPKVNVSEKIYTGKSSKPISRNVSQFTTYSLQKDRKYLKKQHSFETFASQNHEKNKSSKQIWKRKGENISKRFKYSRDEMFSMRKRDDSVLKKVKDVRFPFISKRIFQNETPSFNKWKSSSSSKVKTSNETPGFRTVFTPLRNFKTPNETSRFYKSIWTNEKSFKSPLISRKLFQNETPGFKSPWNSTSMHQIDATYIWFSKYGKPVSNVLKWVPKVVA</sequence>
<dbReference type="Proteomes" id="UP001151760">
    <property type="component" value="Unassembled WGS sequence"/>
</dbReference>
<feature type="coiled-coil region" evidence="2">
    <location>
        <begin position="280"/>
        <end position="349"/>
    </location>
</feature>
<dbReference type="InterPro" id="IPR036875">
    <property type="entry name" value="Znf_CCHC_sf"/>
</dbReference>
<feature type="coiled-coil region" evidence="2">
    <location>
        <begin position="637"/>
        <end position="682"/>
    </location>
</feature>
<evidence type="ECO:0000259" key="3">
    <source>
        <dbReference type="PROSITE" id="PS50158"/>
    </source>
</evidence>
<name>A0ABQ4XFE6_9ASTR</name>
<evidence type="ECO:0000256" key="2">
    <source>
        <dbReference type="SAM" id="Coils"/>
    </source>
</evidence>
<keyword evidence="1" id="KW-0863">Zinc-finger</keyword>
<keyword evidence="1" id="KW-0479">Metal-binding</keyword>
<keyword evidence="1" id="KW-0862">Zinc</keyword>
<feature type="coiled-coil region" evidence="2">
    <location>
        <begin position="403"/>
        <end position="483"/>
    </location>
</feature>
<accession>A0ABQ4XFE6</accession>
<comment type="caution">
    <text evidence="4">The sequence shown here is derived from an EMBL/GenBank/DDBJ whole genome shotgun (WGS) entry which is preliminary data.</text>
</comment>